<evidence type="ECO:0000313" key="1">
    <source>
        <dbReference type="EMBL" id="KKM17821.1"/>
    </source>
</evidence>
<comment type="caution">
    <text evidence="1">The sequence shown here is derived from an EMBL/GenBank/DDBJ whole genome shotgun (WGS) entry which is preliminary data.</text>
</comment>
<sequence length="99" mass="10581">MSEHTPGPWEAHDDDGTGTLPCVLSDKVNAGGNFYVAQCNVYADAEFIVRAANSHDALLEALELAIEEHPSCIHPACPTKEVGAWCCFIGLARLAKGKN</sequence>
<dbReference type="AlphaFoldDB" id="A0A0F9HR46"/>
<reference evidence="1" key="1">
    <citation type="journal article" date="2015" name="Nature">
        <title>Complex archaea that bridge the gap between prokaryotes and eukaryotes.</title>
        <authorList>
            <person name="Spang A."/>
            <person name="Saw J.H."/>
            <person name="Jorgensen S.L."/>
            <person name="Zaremba-Niedzwiedzka K."/>
            <person name="Martijn J."/>
            <person name="Lind A.E."/>
            <person name="van Eijk R."/>
            <person name="Schleper C."/>
            <person name="Guy L."/>
            <person name="Ettema T.J."/>
        </authorList>
    </citation>
    <scope>NUCLEOTIDE SEQUENCE</scope>
</reference>
<name>A0A0F9HR46_9ZZZZ</name>
<gene>
    <name evidence="1" type="ORF">LCGC14_1671910</name>
</gene>
<accession>A0A0F9HR46</accession>
<dbReference type="EMBL" id="LAZR01014362">
    <property type="protein sequence ID" value="KKM17821.1"/>
    <property type="molecule type" value="Genomic_DNA"/>
</dbReference>
<proteinExistence type="predicted"/>
<protein>
    <submittedName>
        <fullName evidence="1">Uncharacterized protein</fullName>
    </submittedName>
</protein>
<organism evidence="1">
    <name type="scientific">marine sediment metagenome</name>
    <dbReference type="NCBI Taxonomy" id="412755"/>
    <lineage>
        <taxon>unclassified sequences</taxon>
        <taxon>metagenomes</taxon>
        <taxon>ecological metagenomes</taxon>
    </lineage>
</organism>